<organism evidence="1 2">
    <name type="scientific">Rubricoccus marinus</name>
    <dbReference type="NCBI Taxonomy" id="716817"/>
    <lineage>
        <taxon>Bacteria</taxon>
        <taxon>Pseudomonadati</taxon>
        <taxon>Rhodothermota</taxon>
        <taxon>Rhodothermia</taxon>
        <taxon>Rhodothermales</taxon>
        <taxon>Rubricoccaceae</taxon>
        <taxon>Rubricoccus</taxon>
    </lineage>
</organism>
<gene>
    <name evidence="1" type="ORF">BSZ36_10815</name>
</gene>
<proteinExistence type="predicted"/>
<dbReference type="AlphaFoldDB" id="A0A259U0R4"/>
<protein>
    <submittedName>
        <fullName evidence="1">Uncharacterized protein</fullName>
    </submittedName>
</protein>
<sequence>MPISPPLQFETVCIASTRMQYINVVEAAASLGFSFESSLLVAPEAMRIRLGEPKEPWGDVRWYSYGRDIGRLSRWLGRSALGRASRTVDHVRMFAQLLPPDLKGGRLVLGNILDRRLRHVANALDPAELVLIDDGTATIVVAQRLRDQPIQSVLARVVEKGLRLDTRYPTRGTLFTIYDVDLPPSWTLRHNEYSVLGAKLRSVTTANEALIIGGPYVDYGWIDLDDYITHLEGIQEWARTPITYVPHGKESASVIAAIESALGCRTWRPPEALEVALAHRGVVPRHVIGFYSSFLPNAAMLFGGRCDVLALDIAFPYMPEAIRPGIEDVYDYLRMNVQLPNFAVVTSEALHTRPAHIGIVAEEPNRATLQSSGGKK</sequence>
<name>A0A259U0R4_9BACT</name>
<dbReference type="EMBL" id="MQWB01000001">
    <property type="protein sequence ID" value="OZC03428.1"/>
    <property type="molecule type" value="Genomic_DNA"/>
</dbReference>
<dbReference type="InParanoid" id="A0A259U0R4"/>
<evidence type="ECO:0000313" key="1">
    <source>
        <dbReference type="EMBL" id="OZC03428.1"/>
    </source>
</evidence>
<evidence type="ECO:0000313" key="2">
    <source>
        <dbReference type="Proteomes" id="UP000216446"/>
    </source>
</evidence>
<accession>A0A259U0R4</accession>
<comment type="caution">
    <text evidence="1">The sequence shown here is derived from an EMBL/GenBank/DDBJ whole genome shotgun (WGS) entry which is preliminary data.</text>
</comment>
<keyword evidence="2" id="KW-1185">Reference proteome</keyword>
<dbReference type="Proteomes" id="UP000216446">
    <property type="component" value="Unassembled WGS sequence"/>
</dbReference>
<reference evidence="1 2" key="1">
    <citation type="submission" date="2016-11" db="EMBL/GenBank/DDBJ databases">
        <title>Study of marine rhodopsin-containing bacteria.</title>
        <authorList>
            <person name="Yoshizawa S."/>
            <person name="Kumagai Y."/>
            <person name="Kogure K."/>
        </authorList>
    </citation>
    <scope>NUCLEOTIDE SEQUENCE [LARGE SCALE GENOMIC DNA]</scope>
    <source>
        <strain evidence="1 2">SG-29</strain>
    </source>
</reference>